<keyword evidence="5" id="KW-1185">Reference proteome</keyword>
<evidence type="ECO:0000256" key="2">
    <source>
        <dbReference type="ARBA" id="ARBA00023150"/>
    </source>
</evidence>
<dbReference type="AlphaFoldDB" id="A0A6S7BS31"/>
<evidence type="ECO:0000313" key="4">
    <source>
        <dbReference type="EMBL" id="CAB3793295.1"/>
    </source>
</evidence>
<accession>A0A6S7BS31</accession>
<dbReference type="Gene3D" id="3.40.140.10">
    <property type="entry name" value="Cytidine Deaminase, domain 2"/>
    <property type="match status" value="1"/>
</dbReference>
<organism evidence="4 5">
    <name type="scientific">Pararobbsia alpina</name>
    <dbReference type="NCBI Taxonomy" id="621374"/>
    <lineage>
        <taxon>Bacteria</taxon>
        <taxon>Pseudomonadati</taxon>
        <taxon>Pseudomonadota</taxon>
        <taxon>Betaproteobacteria</taxon>
        <taxon>Burkholderiales</taxon>
        <taxon>Burkholderiaceae</taxon>
        <taxon>Pararobbsia</taxon>
    </lineage>
</organism>
<dbReference type="EMBL" id="CADIKM010000017">
    <property type="protein sequence ID" value="CAB3793295.1"/>
    <property type="molecule type" value="Genomic_DNA"/>
</dbReference>
<evidence type="ECO:0000313" key="5">
    <source>
        <dbReference type="Proteomes" id="UP000494115"/>
    </source>
</evidence>
<dbReference type="Proteomes" id="UP000494115">
    <property type="component" value="Unassembled WGS sequence"/>
</dbReference>
<dbReference type="HAMAP" id="MF_00187">
    <property type="entry name" value="FdhD"/>
    <property type="match status" value="1"/>
</dbReference>
<comment type="caution">
    <text evidence="3">Lacks conserved residue(s) required for the propagation of feature annotation.</text>
</comment>
<evidence type="ECO:0000256" key="1">
    <source>
        <dbReference type="ARBA" id="ARBA00022490"/>
    </source>
</evidence>
<dbReference type="PIRSF" id="PIRSF015626">
    <property type="entry name" value="FdhD"/>
    <property type="match status" value="1"/>
</dbReference>
<sequence>MSSDPATEHTGSVSCPIVRHRRGVSKAVTDHVVEEFPVALVFNGISHAVMMATPLDLESFAVGFALTEGIVERTADIYDLEVLMYPDSAEVQLTIAQPAFLQLKDKRRSLAGRTGCGVCGIESIELLDLQPQKIARREGMSDVSPSAIEAAASELPDRQILMRETGGIHAAAWCKPDGSIVEVFEDVGRHNALDKLIGGLALRREDMQDGFVFLSSRASYELVRKTARMNIALLATISAPTSLAIDLAQRAGMRLLSFCREDGFVEYTANESSSPVRQAASMETVRTDAA</sequence>
<protein>
    <recommendedName>
        <fullName evidence="3">Sulfur carrier protein FdhD</fullName>
    </recommendedName>
</protein>
<dbReference type="RefSeq" id="WP_175106020.1">
    <property type="nucleotide sequence ID" value="NZ_CADIKM010000017.1"/>
</dbReference>
<dbReference type="InterPro" id="IPR016193">
    <property type="entry name" value="Cytidine_deaminase-like"/>
</dbReference>
<name>A0A6S7BS31_9BURK</name>
<keyword evidence="2 3" id="KW-0501">Molybdenum cofactor biosynthesis</keyword>
<dbReference type="Gene3D" id="3.10.20.10">
    <property type="match status" value="1"/>
</dbReference>
<dbReference type="PANTHER" id="PTHR30592">
    <property type="entry name" value="FORMATE DEHYDROGENASE"/>
    <property type="match status" value="1"/>
</dbReference>
<comment type="function">
    <text evidence="3">Required for formate dehydrogenase (FDH) activity. Acts as a sulfur carrier protein that transfers sulfur from IscS to the molybdenum cofactor prior to its insertion into FDH.</text>
</comment>
<dbReference type="SUPFAM" id="SSF53927">
    <property type="entry name" value="Cytidine deaminase-like"/>
    <property type="match status" value="1"/>
</dbReference>
<dbReference type="Pfam" id="PF02634">
    <property type="entry name" value="FdhD-NarQ"/>
    <property type="match status" value="1"/>
</dbReference>
<comment type="similarity">
    <text evidence="3">Belongs to the FdhD family.</text>
</comment>
<reference evidence="4 5" key="1">
    <citation type="submission" date="2020-04" db="EMBL/GenBank/DDBJ databases">
        <authorList>
            <person name="De Canck E."/>
        </authorList>
    </citation>
    <scope>NUCLEOTIDE SEQUENCE [LARGE SCALE GENOMIC DNA]</scope>
    <source>
        <strain evidence="4 5">LMG 28138</strain>
    </source>
</reference>
<dbReference type="GO" id="GO:0006777">
    <property type="term" value="P:Mo-molybdopterin cofactor biosynthetic process"/>
    <property type="evidence" value="ECO:0007669"/>
    <property type="project" value="UniProtKB-UniRule"/>
</dbReference>
<keyword evidence="1 3" id="KW-0963">Cytoplasm</keyword>
<dbReference type="NCBIfam" id="TIGR00129">
    <property type="entry name" value="fdhD_narQ"/>
    <property type="match status" value="1"/>
</dbReference>
<feature type="active site" description="Cysteine persulfide intermediate" evidence="3">
    <location>
        <position position="116"/>
    </location>
</feature>
<evidence type="ECO:0000256" key="3">
    <source>
        <dbReference type="HAMAP-Rule" id="MF_00187"/>
    </source>
</evidence>
<comment type="subcellular location">
    <subcellularLocation>
        <location evidence="3">Cytoplasm</location>
    </subcellularLocation>
</comment>
<gene>
    <name evidence="4" type="primary">fdhD_2</name>
    <name evidence="3" type="synonym">fdhD</name>
    <name evidence="4" type="ORF">LMG28138_03502</name>
</gene>
<dbReference type="GO" id="GO:0016783">
    <property type="term" value="F:sulfurtransferase activity"/>
    <property type="evidence" value="ECO:0007669"/>
    <property type="project" value="InterPro"/>
</dbReference>
<dbReference type="GO" id="GO:0097163">
    <property type="term" value="F:sulfur carrier activity"/>
    <property type="evidence" value="ECO:0007669"/>
    <property type="project" value="UniProtKB-UniRule"/>
</dbReference>
<dbReference type="InterPro" id="IPR003786">
    <property type="entry name" value="FdhD"/>
</dbReference>
<proteinExistence type="inferred from homology"/>
<dbReference type="GO" id="GO:0005737">
    <property type="term" value="C:cytoplasm"/>
    <property type="evidence" value="ECO:0007669"/>
    <property type="project" value="UniProtKB-SubCell"/>
</dbReference>
<dbReference type="PANTHER" id="PTHR30592:SF1">
    <property type="entry name" value="SULFUR CARRIER PROTEIN FDHD"/>
    <property type="match status" value="1"/>
</dbReference>